<keyword evidence="1" id="KW-0472">Membrane</keyword>
<feature type="transmembrane region" description="Helical" evidence="1">
    <location>
        <begin position="135"/>
        <end position="158"/>
    </location>
</feature>
<dbReference type="InterPro" id="IPR000718">
    <property type="entry name" value="Peptidase_M13"/>
</dbReference>
<gene>
    <name evidence="2" type="ORF">Fcan01_08954</name>
</gene>
<dbReference type="AlphaFoldDB" id="A0A226EIR8"/>
<comment type="caution">
    <text evidence="2">The sequence shown here is derived from an EMBL/GenBank/DDBJ whole genome shotgun (WGS) entry which is preliminary data.</text>
</comment>
<keyword evidence="3" id="KW-1185">Reference proteome</keyword>
<dbReference type="GO" id="GO:0016485">
    <property type="term" value="P:protein processing"/>
    <property type="evidence" value="ECO:0007669"/>
    <property type="project" value="TreeGrafter"/>
</dbReference>
<evidence type="ECO:0000256" key="1">
    <source>
        <dbReference type="SAM" id="Phobius"/>
    </source>
</evidence>
<protein>
    <submittedName>
        <fullName evidence="2">Endothelin-converting enzyme-like 1</fullName>
    </submittedName>
</protein>
<dbReference type="PANTHER" id="PTHR11733:SF241">
    <property type="entry name" value="GH26575P-RELATED"/>
    <property type="match status" value="1"/>
</dbReference>
<name>A0A226EIR8_FOLCA</name>
<dbReference type="EMBL" id="LNIX01000004">
    <property type="protein sequence ID" value="OXA56651.1"/>
    <property type="molecule type" value="Genomic_DNA"/>
</dbReference>
<dbReference type="PROSITE" id="PS51885">
    <property type="entry name" value="NEPRILYSIN"/>
    <property type="match status" value="1"/>
</dbReference>
<evidence type="ECO:0000313" key="3">
    <source>
        <dbReference type="Proteomes" id="UP000198287"/>
    </source>
</evidence>
<dbReference type="InterPro" id="IPR024079">
    <property type="entry name" value="MetalloPept_cat_dom_sf"/>
</dbReference>
<accession>A0A226EIR8</accession>
<reference evidence="2 3" key="1">
    <citation type="submission" date="2015-12" db="EMBL/GenBank/DDBJ databases">
        <title>The genome of Folsomia candida.</title>
        <authorList>
            <person name="Faddeeva A."/>
            <person name="Derks M.F."/>
            <person name="Anvar Y."/>
            <person name="Smit S."/>
            <person name="Van Straalen N."/>
            <person name="Roelofs D."/>
        </authorList>
    </citation>
    <scope>NUCLEOTIDE SEQUENCE [LARGE SCALE GENOMIC DNA]</scope>
    <source>
        <strain evidence="2 3">VU population</strain>
        <tissue evidence="2">Whole body</tissue>
    </source>
</reference>
<dbReference type="PANTHER" id="PTHR11733">
    <property type="entry name" value="ZINC METALLOPROTEASE FAMILY M13 NEPRILYSIN-RELATED"/>
    <property type="match status" value="1"/>
</dbReference>
<dbReference type="GO" id="GO:0004222">
    <property type="term" value="F:metalloendopeptidase activity"/>
    <property type="evidence" value="ECO:0007669"/>
    <property type="project" value="InterPro"/>
</dbReference>
<evidence type="ECO:0000313" key="2">
    <source>
        <dbReference type="EMBL" id="OXA56651.1"/>
    </source>
</evidence>
<dbReference type="SUPFAM" id="SSF55486">
    <property type="entry name" value="Metalloproteases ('zincins'), catalytic domain"/>
    <property type="match status" value="1"/>
</dbReference>
<keyword evidence="1" id="KW-0812">Transmembrane</keyword>
<organism evidence="2 3">
    <name type="scientific">Folsomia candida</name>
    <name type="common">Springtail</name>
    <dbReference type="NCBI Taxonomy" id="158441"/>
    <lineage>
        <taxon>Eukaryota</taxon>
        <taxon>Metazoa</taxon>
        <taxon>Ecdysozoa</taxon>
        <taxon>Arthropoda</taxon>
        <taxon>Hexapoda</taxon>
        <taxon>Collembola</taxon>
        <taxon>Entomobryomorpha</taxon>
        <taxon>Isotomoidea</taxon>
        <taxon>Isotomidae</taxon>
        <taxon>Proisotominae</taxon>
        <taxon>Folsomia</taxon>
    </lineage>
</organism>
<keyword evidence="1" id="KW-1133">Transmembrane helix</keyword>
<proteinExistence type="predicted"/>
<dbReference type="Gene3D" id="3.40.390.10">
    <property type="entry name" value="Collagenase (Catalytic Domain)"/>
    <property type="match status" value="1"/>
</dbReference>
<sequence length="940" mass="108136">MTSPSSTTSLLGGPVSSMDIASLISASSEFVMRYRNSEALRRSTVARRRTLASARLFGGETPSSSSIDVTHRLSMRPTAETDHHYEFNLKKKGGLHAAESKSSSLSKSLNRFGAGAGPSSWEHWWISSPQWRRKLVTTIVVLAIFTLIQFVAGVYFFLSWSQIEVRDPMVCATPKCRALSKWMSSSADYVEVNPCSNFYKFTCGKHNPNDKGDLWEWWFKNFARLESDGTNGESILAKILLRPEPGDVIGQRVISYYQTCMKIWQTETLQLNESLTILIQHIFDQDFDLWGTENKYELERVAVKMIRLFGDDGFYHVYAPVAYPKVIFATWIFTGQIKKEYLTKFLPLIYDALNIRGLKVRDKLDFLVGRMVAKLEALMFHGLPNYVDKEGKTCLDLPTSDSFMAKTGKNNDYNFELPYFLAYHGEENVDMESPTPKLTNGKVLKLTPDPLKGAAMADNYRALISNWNCWVADTFGEEEDAKYVRPFYATFWSLRLLIELVHEADAKTAEEYELGDKANRFFSVYQEEYHLRTKESRCFQSTLDSMGYYPVFHYFRSVDSRKEEALKVIRHAALELLKQFRPPEEGGLSYISPRHRNRMYRLLVDKDATNIIVPTVEDDPTFVQSPLHPSLAIGNTHVRNIIAWRQFTFNRTLHFWRQGSPQGKLVWYKAFYQVDHINVYEAPSTTSVSLIRFPPSIFIHPFWNNDLEIANFAGGRILAAKAWMTALTFDFADYNVEQSIISHRSKGAAYWEGVSTLSSYKRCLAVTYNWFHPKERDVSELAGVALTSFDPHFLALRYGFHKTGTFDHIDNDRVEAGTGIWPTSLPVKTMLRAYFRQVRDVRENPGDDFFTPKIRKKLRYSKLIGFEAFSEAQLFFLINFREICRSRDDESDFYKGHVIENLSGFMQMEEFANVWHCPPNGGMNPPKPCFKENWKTGKSE</sequence>
<dbReference type="GO" id="GO:0005886">
    <property type="term" value="C:plasma membrane"/>
    <property type="evidence" value="ECO:0007669"/>
    <property type="project" value="TreeGrafter"/>
</dbReference>
<dbReference type="Proteomes" id="UP000198287">
    <property type="component" value="Unassembled WGS sequence"/>
</dbReference>